<dbReference type="RefSeq" id="WP_201144798.1">
    <property type="nucleotide sequence ID" value="NZ_CP090421.1"/>
</dbReference>
<comment type="similarity">
    <text evidence="1">Belongs to the glycosyltransferase group 1 family. Glycosyltransferase 4 subfamily.</text>
</comment>
<dbReference type="SUPFAM" id="SSF53756">
    <property type="entry name" value="UDP-Glycosyltransferase/glycogen phosphorylase"/>
    <property type="match status" value="1"/>
</dbReference>
<dbReference type="PANTHER" id="PTHR45947:SF3">
    <property type="entry name" value="SULFOQUINOVOSYL TRANSFERASE SQD2"/>
    <property type="match status" value="1"/>
</dbReference>
<feature type="domain" description="Glycosyltransferase subfamily 4-like N-terminal" evidence="3">
    <location>
        <begin position="14"/>
        <end position="174"/>
    </location>
</feature>
<dbReference type="InterPro" id="IPR001296">
    <property type="entry name" value="Glyco_trans_1"/>
</dbReference>
<comment type="caution">
    <text evidence="4">The sequence shown here is derived from an EMBL/GenBank/DDBJ whole genome shotgun (WGS) entry which is preliminary data.</text>
</comment>
<dbReference type="AlphaFoldDB" id="A0AAW7NP11"/>
<sequence>MKVLYFVSTLERCGPVNVIYNIINNMDRENFEPIILTFSEEKVNSRKEEFEALDVKVFTLDIDGMMGAFTKKKYIRSVLAELDPDVIHSHGIRADIFSAVYLSNYYTVSTIHNYPYEDYVLAYKKILGTVMAITNLWSFKKIKEPIACSYSVSKKIKEKTKKEYEVIQNGIDTNVFNYTTTEEKMKKRNMLGISQEKKVFLYLGALIPRKNPLMVIDAFKSINKNEDNVLLIVGDGNLYEECKEYINGDNNIKLVGKVNNPIDYYKASDFYVASSYSEGLPMAVMEALSTGLPVILSDIDSHREVLSVDKTAGFLFSTGDYKDLARKMQDTITKNYTDMSLAASNIIINYLSAEIMTEKYQRIYQKNTNYNNKKGE</sequence>
<dbReference type="CDD" id="cd03801">
    <property type="entry name" value="GT4_PimA-like"/>
    <property type="match status" value="1"/>
</dbReference>
<evidence type="ECO:0000313" key="4">
    <source>
        <dbReference type="EMBL" id="MDN4876732.1"/>
    </source>
</evidence>
<dbReference type="Pfam" id="PF13439">
    <property type="entry name" value="Glyco_transf_4"/>
    <property type="match status" value="1"/>
</dbReference>
<accession>A0AAW7NP11</accession>
<evidence type="ECO:0000259" key="2">
    <source>
        <dbReference type="Pfam" id="PF00534"/>
    </source>
</evidence>
<keyword evidence="4" id="KW-0328">Glycosyltransferase</keyword>
<organism evidence="4 5">
    <name type="scientific">Bacillus cereus</name>
    <dbReference type="NCBI Taxonomy" id="1396"/>
    <lineage>
        <taxon>Bacteria</taxon>
        <taxon>Bacillati</taxon>
        <taxon>Bacillota</taxon>
        <taxon>Bacilli</taxon>
        <taxon>Bacillales</taxon>
        <taxon>Bacillaceae</taxon>
        <taxon>Bacillus</taxon>
        <taxon>Bacillus cereus group</taxon>
    </lineage>
</organism>
<keyword evidence="4" id="KW-0808">Transferase</keyword>
<dbReference type="EMBL" id="JAUIQW010000001">
    <property type="protein sequence ID" value="MDN4876732.1"/>
    <property type="molecule type" value="Genomic_DNA"/>
</dbReference>
<dbReference type="Gene3D" id="3.40.50.2000">
    <property type="entry name" value="Glycogen Phosphorylase B"/>
    <property type="match status" value="2"/>
</dbReference>
<evidence type="ECO:0000256" key="1">
    <source>
        <dbReference type="ARBA" id="ARBA00009481"/>
    </source>
</evidence>
<dbReference type="Pfam" id="PF00534">
    <property type="entry name" value="Glycos_transf_1"/>
    <property type="match status" value="1"/>
</dbReference>
<gene>
    <name evidence="4" type="ORF">QYM23_28435</name>
</gene>
<evidence type="ECO:0000313" key="5">
    <source>
        <dbReference type="Proteomes" id="UP001175137"/>
    </source>
</evidence>
<proteinExistence type="inferred from homology"/>
<reference evidence="4" key="1">
    <citation type="submission" date="2023-07" db="EMBL/GenBank/DDBJ databases">
        <title>Complete genome sequence of Bacillus cereus SRCM126073 isolated from soil.</title>
        <authorList>
            <person name="Yang H.-G."/>
            <person name="Ryu M.-S."/>
            <person name="Ha G.-S."/>
            <person name="Yang H.-J."/>
            <person name="Jeong D.-Y."/>
        </authorList>
    </citation>
    <scope>NUCLEOTIDE SEQUENCE</scope>
    <source>
        <strain evidence="4">SRCM126073</strain>
    </source>
</reference>
<dbReference type="InterPro" id="IPR050194">
    <property type="entry name" value="Glycosyltransferase_grp1"/>
</dbReference>
<feature type="domain" description="Glycosyl transferase family 1" evidence="2">
    <location>
        <begin position="186"/>
        <end position="335"/>
    </location>
</feature>
<dbReference type="InterPro" id="IPR028098">
    <property type="entry name" value="Glyco_trans_4-like_N"/>
</dbReference>
<protein>
    <submittedName>
        <fullName evidence="4">Glycosyltransferase family 4 protein</fullName>
        <ecNumber evidence="4">2.4.-.-</ecNumber>
    </submittedName>
</protein>
<dbReference type="Proteomes" id="UP001175137">
    <property type="component" value="Unassembled WGS sequence"/>
</dbReference>
<evidence type="ECO:0000259" key="3">
    <source>
        <dbReference type="Pfam" id="PF13439"/>
    </source>
</evidence>
<dbReference type="EC" id="2.4.-.-" evidence="4"/>
<name>A0AAW7NP11_BACCE</name>
<dbReference type="PANTHER" id="PTHR45947">
    <property type="entry name" value="SULFOQUINOVOSYL TRANSFERASE SQD2"/>
    <property type="match status" value="1"/>
</dbReference>
<dbReference type="GO" id="GO:0016758">
    <property type="term" value="F:hexosyltransferase activity"/>
    <property type="evidence" value="ECO:0007669"/>
    <property type="project" value="TreeGrafter"/>
</dbReference>